<gene>
    <name evidence="2" type="ORF">HF878_10480</name>
</gene>
<reference evidence="2 3" key="1">
    <citation type="submission" date="2020-04" db="EMBL/GenBank/DDBJ databases">
        <authorList>
            <person name="Hitch T.C.A."/>
            <person name="Wylensek D."/>
            <person name="Clavel T."/>
        </authorList>
    </citation>
    <scope>NUCLEOTIDE SEQUENCE [LARGE SCALE GENOMIC DNA]</scope>
    <source>
        <strain evidence="2 3">PG-130-P53-12</strain>
    </source>
</reference>
<accession>A0A848B7D1</accession>
<dbReference type="InterPro" id="IPR021145">
    <property type="entry name" value="Portal_protein_SPP1_Gp6-like"/>
</dbReference>
<dbReference type="Proteomes" id="UP000543804">
    <property type="component" value="Unassembled WGS sequence"/>
</dbReference>
<evidence type="ECO:0000313" key="2">
    <source>
        <dbReference type="EMBL" id="NMD99873.1"/>
    </source>
</evidence>
<comment type="caution">
    <text evidence="2">The sequence shown here is derived from an EMBL/GenBank/DDBJ whole genome shotgun (WGS) entry which is preliminary data.</text>
</comment>
<dbReference type="RefSeq" id="WP_170078066.1">
    <property type="nucleotide sequence ID" value="NZ_JABAFA010000070.1"/>
</dbReference>
<feature type="compositionally biased region" description="Basic and acidic residues" evidence="1">
    <location>
        <begin position="433"/>
        <end position="444"/>
    </location>
</feature>
<sequence>MKIFTTKTELSLQDIATICLRHDTAKLRELRLKRYYRGEHDILRKRQRANNAPNNKIVANYCEYIVNMSTGFFMGKPVAYSSISENQDELDALQDVLSYNDEAAHNLRLAEEAAITGAAYELLYMDADAKIRFQVVPSEEIILVCEASLEENVICAIRHFRVYNLDGVTYQEYVDVYDKRDVTSYAYDSGALRVIADARPHYFDDVPVVEYENNKERRGDFESVITLVDAYNKAQSLTLDDMEDFTDAYLVLKGMGGTTGDDIAELRRNKVLSLDEGGGAEWLIKNLNDTYIENIKTRLQKDIHKFSSVPDMSDEAFAGNATGVAIKYKLIGLEQVRSRKERGFKQGLQRRIELIAGMLKLKGVADIDFRDIEITFTANLPSNDAEQAQIVKELYGLVSQKRLLSLLPFVTDPAEEMEELQKEQESMTGGEASDERGILGEAEHGAGSSMAPEKPTGD</sequence>
<dbReference type="Pfam" id="PF05133">
    <property type="entry name" value="SPP1_portal"/>
    <property type="match status" value="1"/>
</dbReference>
<dbReference type="AlphaFoldDB" id="A0A848B7D1"/>
<proteinExistence type="predicted"/>
<dbReference type="InterPro" id="IPR006428">
    <property type="entry name" value="Portal_SPP1-type"/>
</dbReference>
<protein>
    <submittedName>
        <fullName evidence="2">Phage portal protein</fullName>
    </submittedName>
</protein>
<keyword evidence="3" id="KW-1185">Reference proteome</keyword>
<evidence type="ECO:0000313" key="3">
    <source>
        <dbReference type="Proteomes" id="UP000543804"/>
    </source>
</evidence>
<feature type="region of interest" description="Disordered" evidence="1">
    <location>
        <begin position="416"/>
        <end position="458"/>
    </location>
</feature>
<dbReference type="EMBL" id="JABAFA010000070">
    <property type="protein sequence ID" value="NMD99873.1"/>
    <property type="molecule type" value="Genomic_DNA"/>
</dbReference>
<organism evidence="2 3">
    <name type="scientific">Selenomonas bovis</name>
    <dbReference type="NCBI Taxonomy" id="416586"/>
    <lineage>
        <taxon>Bacteria</taxon>
        <taxon>Bacillati</taxon>
        <taxon>Bacillota</taxon>
        <taxon>Negativicutes</taxon>
        <taxon>Selenomonadales</taxon>
        <taxon>Selenomonadaceae</taxon>
        <taxon>Selenomonas</taxon>
    </lineage>
</organism>
<evidence type="ECO:0000256" key="1">
    <source>
        <dbReference type="SAM" id="MobiDB-lite"/>
    </source>
</evidence>
<name>A0A848B7D1_9FIRM</name>
<dbReference type="NCBIfam" id="TIGR01538">
    <property type="entry name" value="portal_SPP1"/>
    <property type="match status" value="1"/>
</dbReference>